<feature type="compositionally biased region" description="Basic and acidic residues" evidence="1">
    <location>
        <begin position="233"/>
        <end position="244"/>
    </location>
</feature>
<feature type="compositionally biased region" description="Basic and acidic residues" evidence="1">
    <location>
        <begin position="292"/>
        <end position="311"/>
    </location>
</feature>
<feature type="non-terminal residue" evidence="2">
    <location>
        <position position="1"/>
    </location>
</feature>
<evidence type="ECO:0000313" key="3">
    <source>
        <dbReference type="Proteomes" id="UP001432322"/>
    </source>
</evidence>
<feature type="region of interest" description="Disordered" evidence="1">
    <location>
        <begin position="1"/>
        <end position="311"/>
    </location>
</feature>
<protein>
    <submittedName>
        <fullName evidence="2">Uncharacterized protein</fullName>
    </submittedName>
</protein>
<dbReference type="EMBL" id="BTSY01000006">
    <property type="protein sequence ID" value="GMT34278.1"/>
    <property type="molecule type" value="Genomic_DNA"/>
</dbReference>
<gene>
    <name evidence="2" type="ORF">PFISCL1PPCAC_25575</name>
</gene>
<name>A0AAV5WSH4_9BILA</name>
<comment type="caution">
    <text evidence="2">The sequence shown here is derived from an EMBL/GenBank/DDBJ whole genome shotgun (WGS) entry which is preliminary data.</text>
</comment>
<feature type="compositionally biased region" description="Polar residues" evidence="1">
    <location>
        <begin position="12"/>
        <end position="29"/>
    </location>
</feature>
<sequence>GYQAPPPGSGQGYQDQSGHYSQSQQQPPTSAFAAQPQAPGQPSHAQGHYAQPYYSAPAPPPQQPNYGTSAPPPQQPNYGTSAPPPQQHQINYSTPAPPLQQPHYSAPTPPSQQQHWEPETTAHYAQPRHYRNPAPPPAQQQHYREEEYSREADYDRQKPKKIPVDSSPIDFMDEELVRYYANGGPSDSPFRPISASGGRHTEPEQRRTGAFRPVQQLQQPPLRPDPIYAAPRQQREGGEERHYMENPLFDGGGERHPPRGRPRRDQLTVEEEEEQYRLSLLNLPRSLSPETSSDKRRREDMRMESDLERMKLNDSYRDVPSHPRRSSSPDYWAMANGAPFGSIEGLRQNILTLLNSYAMTCDSKEPKLVTIEFLIKVMNSFEVGDELKRHPDRADSLIKVFGFNKKEITWMNFLRAMRDDGLLKIHQVNTHQRDGATFALYAPHAKVWDKFVDPQPYTR</sequence>
<proteinExistence type="predicted"/>
<organism evidence="2 3">
    <name type="scientific">Pristionchus fissidentatus</name>
    <dbReference type="NCBI Taxonomy" id="1538716"/>
    <lineage>
        <taxon>Eukaryota</taxon>
        <taxon>Metazoa</taxon>
        <taxon>Ecdysozoa</taxon>
        <taxon>Nematoda</taxon>
        <taxon>Chromadorea</taxon>
        <taxon>Rhabditida</taxon>
        <taxon>Rhabditina</taxon>
        <taxon>Diplogasteromorpha</taxon>
        <taxon>Diplogasteroidea</taxon>
        <taxon>Neodiplogasteridae</taxon>
        <taxon>Pristionchus</taxon>
    </lineage>
</organism>
<accession>A0AAV5WSH4</accession>
<keyword evidence="3" id="KW-1185">Reference proteome</keyword>
<feature type="compositionally biased region" description="Low complexity" evidence="1">
    <location>
        <begin position="31"/>
        <end position="56"/>
    </location>
</feature>
<feature type="compositionally biased region" description="Low complexity" evidence="1">
    <location>
        <begin position="277"/>
        <end position="289"/>
    </location>
</feature>
<reference evidence="2" key="1">
    <citation type="submission" date="2023-10" db="EMBL/GenBank/DDBJ databases">
        <title>Genome assembly of Pristionchus species.</title>
        <authorList>
            <person name="Yoshida K."/>
            <person name="Sommer R.J."/>
        </authorList>
    </citation>
    <scope>NUCLEOTIDE SEQUENCE</scope>
    <source>
        <strain evidence="2">RS5133</strain>
    </source>
</reference>
<feature type="compositionally biased region" description="Basic and acidic residues" evidence="1">
    <location>
        <begin position="142"/>
        <end position="157"/>
    </location>
</feature>
<evidence type="ECO:0000313" key="2">
    <source>
        <dbReference type="EMBL" id="GMT34278.1"/>
    </source>
</evidence>
<dbReference type="Proteomes" id="UP001432322">
    <property type="component" value="Unassembled WGS sequence"/>
</dbReference>
<dbReference type="AlphaFoldDB" id="A0AAV5WSH4"/>
<feature type="compositionally biased region" description="Basic and acidic residues" evidence="1">
    <location>
        <begin position="252"/>
        <end position="267"/>
    </location>
</feature>
<evidence type="ECO:0000256" key="1">
    <source>
        <dbReference type="SAM" id="MobiDB-lite"/>
    </source>
</evidence>